<dbReference type="FunFam" id="2.60.120.10:FF:000016">
    <property type="entry name" value="Pyrimidine/purine nucleoside phosphorylase"/>
    <property type="match status" value="1"/>
</dbReference>
<dbReference type="AlphaFoldDB" id="A0A919BGB4"/>
<gene>
    <name evidence="3" type="primary">ppnP</name>
    <name evidence="4" type="ORF">GCM10017161_16080</name>
</gene>
<dbReference type="PANTHER" id="PTHR36540">
    <property type="entry name" value="PYRIMIDINE/PURINE NUCLEOSIDE PHOSPHORYLASE"/>
    <property type="match status" value="1"/>
</dbReference>
<keyword evidence="2 3" id="KW-0808">Transferase</keyword>
<comment type="catalytic activity">
    <reaction evidence="3">
        <text>inosine + phosphate = alpha-D-ribose 1-phosphate + hypoxanthine</text>
        <dbReference type="Rhea" id="RHEA:27646"/>
        <dbReference type="ChEBI" id="CHEBI:17368"/>
        <dbReference type="ChEBI" id="CHEBI:17596"/>
        <dbReference type="ChEBI" id="CHEBI:43474"/>
        <dbReference type="ChEBI" id="CHEBI:57720"/>
        <dbReference type="EC" id="2.4.2.1"/>
    </reaction>
</comment>
<name>A0A919BGB4_9GAMM</name>
<keyword evidence="1 3" id="KW-0328">Glycosyltransferase</keyword>
<dbReference type="PANTHER" id="PTHR36540:SF1">
    <property type="entry name" value="PYRIMIDINE_PURINE NUCLEOSIDE PHOSPHORYLASE"/>
    <property type="match status" value="1"/>
</dbReference>
<dbReference type="InterPro" id="IPR014710">
    <property type="entry name" value="RmlC-like_jellyroll"/>
</dbReference>
<dbReference type="Gene3D" id="2.60.120.10">
    <property type="entry name" value="Jelly Rolls"/>
    <property type="match status" value="1"/>
</dbReference>
<accession>A0A919BGB4</accession>
<evidence type="ECO:0000256" key="2">
    <source>
        <dbReference type="ARBA" id="ARBA00022679"/>
    </source>
</evidence>
<dbReference type="EC" id="2.4.2.2" evidence="3"/>
<dbReference type="SUPFAM" id="SSF51182">
    <property type="entry name" value="RmlC-like cupins"/>
    <property type="match status" value="1"/>
</dbReference>
<comment type="catalytic activity">
    <reaction evidence="3">
        <text>xanthosine + phosphate = alpha-D-ribose 1-phosphate + xanthine</text>
        <dbReference type="Rhea" id="RHEA:27638"/>
        <dbReference type="ChEBI" id="CHEBI:17712"/>
        <dbReference type="ChEBI" id="CHEBI:18107"/>
        <dbReference type="ChEBI" id="CHEBI:43474"/>
        <dbReference type="ChEBI" id="CHEBI:57720"/>
        <dbReference type="EC" id="2.4.2.1"/>
    </reaction>
</comment>
<comment type="catalytic activity">
    <reaction evidence="3">
        <text>guanosine + phosphate = alpha-D-ribose 1-phosphate + guanine</text>
        <dbReference type="Rhea" id="RHEA:13233"/>
        <dbReference type="ChEBI" id="CHEBI:16235"/>
        <dbReference type="ChEBI" id="CHEBI:16750"/>
        <dbReference type="ChEBI" id="CHEBI:43474"/>
        <dbReference type="ChEBI" id="CHEBI:57720"/>
        <dbReference type="EC" id="2.4.2.1"/>
    </reaction>
</comment>
<evidence type="ECO:0000313" key="4">
    <source>
        <dbReference type="EMBL" id="GHF89062.1"/>
    </source>
</evidence>
<comment type="similarity">
    <text evidence="3">Belongs to the nucleoside phosphorylase PpnP family.</text>
</comment>
<evidence type="ECO:0000256" key="3">
    <source>
        <dbReference type="HAMAP-Rule" id="MF_01537"/>
    </source>
</evidence>
<reference evidence="4" key="1">
    <citation type="journal article" date="2014" name="Int. J. Syst. Evol. Microbiol.">
        <title>Complete genome sequence of Corynebacterium casei LMG S-19264T (=DSM 44701T), isolated from a smear-ripened cheese.</title>
        <authorList>
            <consortium name="US DOE Joint Genome Institute (JGI-PGF)"/>
            <person name="Walter F."/>
            <person name="Albersmeier A."/>
            <person name="Kalinowski J."/>
            <person name="Ruckert C."/>
        </authorList>
    </citation>
    <scope>NUCLEOTIDE SEQUENCE</scope>
    <source>
        <strain evidence="4">KCTC 42731</strain>
    </source>
</reference>
<dbReference type="RefSeq" id="WP_189769510.1">
    <property type="nucleotide sequence ID" value="NZ_BNCK01000003.1"/>
</dbReference>
<reference evidence="4" key="2">
    <citation type="submission" date="2020-09" db="EMBL/GenBank/DDBJ databases">
        <authorList>
            <person name="Sun Q."/>
            <person name="Kim S."/>
        </authorList>
    </citation>
    <scope>NUCLEOTIDE SEQUENCE</scope>
    <source>
        <strain evidence="4">KCTC 42731</strain>
    </source>
</reference>
<evidence type="ECO:0000256" key="1">
    <source>
        <dbReference type="ARBA" id="ARBA00022676"/>
    </source>
</evidence>
<dbReference type="EMBL" id="BNCK01000003">
    <property type="protein sequence ID" value="GHF89062.1"/>
    <property type="molecule type" value="Genomic_DNA"/>
</dbReference>
<comment type="caution">
    <text evidence="4">The sequence shown here is derived from an EMBL/GenBank/DDBJ whole genome shotgun (WGS) entry which is preliminary data.</text>
</comment>
<dbReference type="Proteomes" id="UP000623842">
    <property type="component" value="Unassembled WGS sequence"/>
</dbReference>
<keyword evidence="5" id="KW-1185">Reference proteome</keyword>
<comment type="catalytic activity">
    <reaction evidence="3">
        <text>a purine D-ribonucleoside + phosphate = a purine nucleobase + alpha-D-ribose 1-phosphate</text>
        <dbReference type="Rhea" id="RHEA:19805"/>
        <dbReference type="ChEBI" id="CHEBI:26386"/>
        <dbReference type="ChEBI" id="CHEBI:43474"/>
        <dbReference type="ChEBI" id="CHEBI:57720"/>
        <dbReference type="ChEBI" id="CHEBI:142355"/>
        <dbReference type="EC" id="2.4.2.1"/>
    </reaction>
</comment>
<comment type="function">
    <text evidence="3">Catalyzes the phosphorolysis of diverse nucleosides, yielding D-ribose 1-phosphate and the respective free bases. Can use uridine, adenosine, guanosine, cytidine, thymidine, inosine and xanthosine as substrates. Also catalyzes the reverse reactions.</text>
</comment>
<dbReference type="CDD" id="cd20296">
    <property type="entry name" value="cupin_PpnP-like"/>
    <property type="match status" value="1"/>
</dbReference>
<organism evidence="4 5">
    <name type="scientific">Thalassotalea marina</name>
    <dbReference type="NCBI Taxonomy" id="1673741"/>
    <lineage>
        <taxon>Bacteria</taxon>
        <taxon>Pseudomonadati</taxon>
        <taxon>Pseudomonadota</taxon>
        <taxon>Gammaproteobacteria</taxon>
        <taxon>Alteromonadales</taxon>
        <taxon>Colwelliaceae</taxon>
        <taxon>Thalassotalea</taxon>
    </lineage>
</organism>
<dbReference type="GO" id="GO:0004731">
    <property type="term" value="F:purine-nucleoside phosphorylase activity"/>
    <property type="evidence" value="ECO:0007669"/>
    <property type="project" value="UniProtKB-UniRule"/>
</dbReference>
<comment type="catalytic activity">
    <reaction evidence="3">
        <text>adenosine + phosphate = alpha-D-ribose 1-phosphate + adenine</text>
        <dbReference type="Rhea" id="RHEA:27642"/>
        <dbReference type="ChEBI" id="CHEBI:16335"/>
        <dbReference type="ChEBI" id="CHEBI:16708"/>
        <dbReference type="ChEBI" id="CHEBI:43474"/>
        <dbReference type="ChEBI" id="CHEBI:57720"/>
        <dbReference type="EC" id="2.4.2.1"/>
    </reaction>
</comment>
<evidence type="ECO:0000313" key="5">
    <source>
        <dbReference type="Proteomes" id="UP000623842"/>
    </source>
</evidence>
<dbReference type="InterPro" id="IPR011051">
    <property type="entry name" value="RmlC_Cupin_sf"/>
</dbReference>
<comment type="catalytic activity">
    <reaction evidence="3">
        <text>cytidine + phosphate = cytosine + alpha-D-ribose 1-phosphate</text>
        <dbReference type="Rhea" id="RHEA:52540"/>
        <dbReference type="ChEBI" id="CHEBI:16040"/>
        <dbReference type="ChEBI" id="CHEBI:17562"/>
        <dbReference type="ChEBI" id="CHEBI:43474"/>
        <dbReference type="ChEBI" id="CHEBI:57720"/>
        <dbReference type="EC" id="2.4.2.2"/>
    </reaction>
</comment>
<dbReference type="HAMAP" id="MF_01537">
    <property type="entry name" value="Nucleos_phosphorylase_PpnP"/>
    <property type="match status" value="1"/>
</dbReference>
<dbReference type="EC" id="2.4.2.1" evidence="3"/>
<protein>
    <recommendedName>
        <fullName evidence="3">Pyrimidine/purine nucleoside phosphorylase</fullName>
        <ecNumber evidence="3">2.4.2.1</ecNumber>
        <ecNumber evidence="3">2.4.2.2</ecNumber>
    </recommendedName>
    <alternativeName>
        <fullName evidence="3">Adenosine phosphorylase</fullName>
    </alternativeName>
    <alternativeName>
        <fullName evidence="3">Cytidine phosphorylase</fullName>
    </alternativeName>
    <alternativeName>
        <fullName evidence="3">Guanosine phosphorylase</fullName>
    </alternativeName>
    <alternativeName>
        <fullName evidence="3">Inosine phosphorylase</fullName>
    </alternativeName>
    <alternativeName>
        <fullName evidence="3">Thymidine phosphorylase</fullName>
    </alternativeName>
    <alternativeName>
        <fullName evidence="3">Uridine phosphorylase</fullName>
    </alternativeName>
    <alternativeName>
        <fullName evidence="3">Xanthosine phosphorylase</fullName>
    </alternativeName>
</protein>
<dbReference type="Pfam" id="PF06865">
    <property type="entry name" value="Ppnp"/>
    <property type="match status" value="1"/>
</dbReference>
<dbReference type="GO" id="GO:0016154">
    <property type="term" value="F:pyrimidine-nucleoside phosphorylase activity"/>
    <property type="evidence" value="ECO:0007669"/>
    <property type="project" value="UniProtKB-UniRule"/>
</dbReference>
<proteinExistence type="inferred from homology"/>
<dbReference type="GO" id="GO:0005829">
    <property type="term" value="C:cytosol"/>
    <property type="evidence" value="ECO:0007669"/>
    <property type="project" value="TreeGrafter"/>
</dbReference>
<comment type="catalytic activity">
    <reaction evidence="3">
        <text>thymidine + phosphate = 2-deoxy-alpha-D-ribose 1-phosphate + thymine</text>
        <dbReference type="Rhea" id="RHEA:16037"/>
        <dbReference type="ChEBI" id="CHEBI:17748"/>
        <dbReference type="ChEBI" id="CHEBI:17821"/>
        <dbReference type="ChEBI" id="CHEBI:43474"/>
        <dbReference type="ChEBI" id="CHEBI:57259"/>
        <dbReference type="EC" id="2.4.2.2"/>
    </reaction>
</comment>
<sequence>MTTFENVSVEKQANVYFDGKVTSRTINFADGSHKTLGIMQIGLYQFSTHKAELMEILSGQVEVKINGENQWHLFQAGECFNIPANSGFEIHAIALTDYCCTFID</sequence>
<comment type="catalytic activity">
    <reaction evidence="3">
        <text>uridine + phosphate = alpha-D-ribose 1-phosphate + uracil</text>
        <dbReference type="Rhea" id="RHEA:24388"/>
        <dbReference type="ChEBI" id="CHEBI:16704"/>
        <dbReference type="ChEBI" id="CHEBI:17568"/>
        <dbReference type="ChEBI" id="CHEBI:43474"/>
        <dbReference type="ChEBI" id="CHEBI:57720"/>
        <dbReference type="EC" id="2.4.2.2"/>
    </reaction>
</comment>
<dbReference type="InterPro" id="IPR009664">
    <property type="entry name" value="Ppnp"/>
</dbReference>